<organism evidence="1 2">
    <name type="scientific">Mikania micrantha</name>
    <name type="common">bitter vine</name>
    <dbReference type="NCBI Taxonomy" id="192012"/>
    <lineage>
        <taxon>Eukaryota</taxon>
        <taxon>Viridiplantae</taxon>
        <taxon>Streptophyta</taxon>
        <taxon>Embryophyta</taxon>
        <taxon>Tracheophyta</taxon>
        <taxon>Spermatophyta</taxon>
        <taxon>Magnoliopsida</taxon>
        <taxon>eudicotyledons</taxon>
        <taxon>Gunneridae</taxon>
        <taxon>Pentapetalae</taxon>
        <taxon>asterids</taxon>
        <taxon>campanulids</taxon>
        <taxon>Asterales</taxon>
        <taxon>Asteraceae</taxon>
        <taxon>Asteroideae</taxon>
        <taxon>Heliantheae alliance</taxon>
        <taxon>Eupatorieae</taxon>
        <taxon>Mikania</taxon>
    </lineage>
</organism>
<reference evidence="1 2" key="1">
    <citation type="submission" date="2019-05" db="EMBL/GenBank/DDBJ databases">
        <title>Mikania micrantha, genome provides insights into the molecular mechanism of rapid growth.</title>
        <authorList>
            <person name="Liu B."/>
        </authorList>
    </citation>
    <scope>NUCLEOTIDE SEQUENCE [LARGE SCALE GENOMIC DNA]</scope>
    <source>
        <strain evidence="1">NLD-2019</strain>
        <tissue evidence="1">Leaf</tissue>
    </source>
</reference>
<comment type="caution">
    <text evidence="1">The sequence shown here is derived from an EMBL/GenBank/DDBJ whole genome shotgun (WGS) entry which is preliminary data.</text>
</comment>
<sequence length="104" mass="11682">MTLSETKANMEEYGQSSRGYKKEIDNYKGKGKGKSMVVYLGLEKCGVKKQVFPFKGKCYNCGDLGRRDDKCNISSFRLTPAVHTASAVVPWETVGFTWVARNLF</sequence>
<dbReference type="Proteomes" id="UP000326396">
    <property type="component" value="Linkage Group LG16"/>
</dbReference>
<proteinExistence type="predicted"/>
<accession>A0A5N6NWD8</accession>
<evidence type="ECO:0000313" key="2">
    <source>
        <dbReference type="Proteomes" id="UP000326396"/>
    </source>
</evidence>
<protein>
    <submittedName>
        <fullName evidence="1">Uncharacterized protein</fullName>
    </submittedName>
</protein>
<evidence type="ECO:0000313" key="1">
    <source>
        <dbReference type="EMBL" id="KAD5508077.1"/>
    </source>
</evidence>
<name>A0A5N6NWD8_9ASTR</name>
<dbReference type="EMBL" id="SZYD01000008">
    <property type="protein sequence ID" value="KAD5508077.1"/>
    <property type="molecule type" value="Genomic_DNA"/>
</dbReference>
<keyword evidence="2" id="KW-1185">Reference proteome</keyword>
<dbReference type="AlphaFoldDB" id="A0A5N6NWD8"/>
<gene>
    <name evidence="1" type="ORF">E3N88_15780</name>
</gene>